<dbReference type="Pfam" id="PF13510">
    <property type="entry name" value="Fer2_4"/>
    <property type="match status" value="1"/>
</dbReference>
<evidence type="ECO:0000259" key="8">
    <source>
        <dbReference type="PROSITE" id="PS51085"/>
    </source>
</evidence>
<dbReference type="Pfam" id="PF00384">
    <property type="entry name" value="Molybdopterin"/>
    <property type="match status" value="1"/>
</dbReference>
<evidence type="ECO:0000256" key="3">
    <source>
        <dbReference type="ARBA" id="ARBA00022723"/>
    </source>
</evidence>
<evidence type="ECO:0000256" key="1">
    <source>
        <dbReference type="ARBA" id="ARBA00007023"/>
    </source>
</evidence>
<dbReference type="Pfam" id="PF00037">
    <property type="entry name" value="Fer4"/>
    <property type="match status" value="1"/>
</dbReference>
<dbReference type="GO" id="GO:0016020">
    <property type="term" value="C:membrane"/>
    <property type="evidence" value="ECO:0007669"/>
    <property type="project" value="TreeGrafter"/>
</dbReference>
<dbReference type="PROSITE" id="PS00490">
    <property type="entry name" value="MOLYBDOPTERIN_PROK_2"/>
    <property type="match status" value="1"/>
</dbReference>
<dbReference type="OrthoDB" id="9757870at2"/>
<organism evidence="11 12">
    <name type="scientific">Deferribacter desulfuricans (strain DSM 14783 / JCM 11476 / NBRC 101012 / SSM1)</name>
    <dbReference type="NCBI Taxonomy" id="639282"/>
    <lineage>
        <taxon>Bacteria</taxon>
        <taxon>Pseudomonadati</taxon>
        <taxon>Deferribacterota</taxon>
        <taxon>Deferribacteres</taxon>
        <taxon>Deferribacterales</taxon>
        <taxon>Deferribacteraceae</taxon>
        <taxon>Deferribacter</taxon>
    </lineage>
</organism>
<dbReference type="PROSITE" id="PS51669">
    <property type="entry name" value="4FE4S_MOW_BIS_MGD"/>
    <property type="match status" value="1"/>
</dbReference>
<dbReference type="PROSITE" id="PS00198">
    <property type="entry name" value="4FE4S_FER_1"/>
    <property type="match status" value="1"/>
</dbReference>
<dbReference type="Gene3D" id="3.40.228.10">
    <property type="entry name" value="Dimethylsulfoxide Reductase, domain 2"/>
    <property type="match status" value="1"/>
</dbReference>
<evidence type="ECO:0000256" key="5">
    <source>
        <dbReference type="ARBA" id="ARBA00023002"/>
    </source>
</evidence>
<dbReference type="GO" id="GO:0003954">
    <property type="term" value="F:NADH dehydrogenase activity"/>
    <property type="evidence" value="ECO:0007669"/>
    <property type="project" value="TreeGrafter"/>
</dbReference>
<keyword evidence="6" id="KW-0408">Iron</keyword>
<keyword evidence="5 11" id="KW-0560">Oxidoreductase</keyword>
<dbReference type="HOGENOM" id="CLU_000422_4_0_0"/>
<evidence type="ECO:0000256" key="4">
    <source>
        <dbReference type="ARBA" id="ARBA00022737"/>
    </source>
</evidence>
<dbReference type="SUPFAM" id="SSF50692">
    <property type="entry name" value="ADC-like"/>
    <property type="match status" value="1"/>
</dbReference>
<comment type="similarity">
    <text evidence="1">In the C-terminal section; belongs to the prokaryotic molybdopterin-containing oxidoreductase family.</text>
</comment>
<dbReference type="Gene3D" id="3.30.70.20">
    <property type="match status" value="1"/>
</dbReference>
<dbReference type="RefSeq" id="WP_013007974.1">
    <property type="nucleotide sequence ID" value="NC_013939.1"/>
</dbReference>
<feature type="domain" description="4Fe-4S ferredoxin-type" evidence="9">
    <location>
        <begin position="172"/>
        <end position="201"/>
    </location>
</feature>
<dbReference type="PIRSF" id="PIRSF036643">
    <property type="entry name" value="FDH_alpha"/>
    <property type="match status" value="1"/>
</dbReference>
<keyword evidence="4" id="KW-0677">Repeat</keyword>
<keyword evidence="2" id="KW-0004">4Fe-4S</keyword>
<evidence type="ECO:0000259" key="10">
    <source>
        <dbReference type="PROSITE" id="PS51669"/>
    </source>
</evidence>
<gene>
    <name evidence="11" type="ordered locus">DEFDS_1260</name>
</gene>
<dbReference type="InterPro" id="IPR006478">
    <property type="entry name" value="Formate_DH_asu"/>
</dbReference>
<evidence type="ECO:0000256" key="7">
    <source>
        <dbReference type="ARBA" id="ARBA00023014"/>
    </source>
</evidence>
<dbReference type="InterPro" id="IPR036010">
    <property type="entry name" value="2Fe-2S_ferredoxin-like_sf"/>
</dbReference>
<feature type="domain" description="4Fe-4S Mo/W bis-MGD-type" evidence="10">
    <location>
        <begin position="207"/>
        <end position="261"/>
    </location>
</feature>
<dbReference type="NCBIfam" id="TIGR01591">
    <property type="entry name" value="Fdh-alpha"/>
    <property type="match status" value="1"/>
</dbReference>
<keyword evidence="3" id="KW-0479">Metal-binding</keyword>
<dbReference type="PROSITE" id="PS51085">
    <property type="entry name" value="2FE2S_FER_2"/>
    <property type="match status" value="1"/>
</dbReference>
<evidence type="ECO:0000256" key="2">
    <source>
        <dbReference type="ARBA" id="ARBA00022485"/>
    </source>
</evidence>
<feature type="domain" description="4Fe-4S ferredoxin-type" evidence="9">
    <location>
        <begin position="129"/>
        <end position="158"/>
    </location>
</feature>
<dbReference type="PANTHER" id="PTHR43105:SF14">
    <property type="entry name" value="FORMATE DEHYDROGENASE H"/>
    <property type="match status" value="1"/>
</dbReference>
<dbReference type="InterPro" id="IPR006655">
    <property type="entry name" value="Mopterin_OxRdtase_prok_CS"/>
</dbReference>
<dbReference type="EMBL" id="AP011529">
    <property type="protein sequence ID" value="BAI80727.1"/>
    <property type="molecule type" value="Genomic_DNA"/>
</dbReference>
<evidence type="ECO:0000313" key="12">
    <source>
        <dbReference type="Proteomes" id="UP000001520"/>
    </source>
</evidence>
<dbReference type="CDD" id="cd02753">
    <property type="entry name" value="MopB_Formate-Dh-H"/>
    <property type="match status" value="1"/>
</dbReference>
<evidence type="ECO:0000259" key="9">
    <source>
        <dbReference type="PROSITE" id="PS51379"/>
    </source>
</evidence>
<reference evidence="11 12" key="1">
    <citation type="journal article" date="2010" name="DNA Res.">
        <title>Bacterial lifestyle in a deep-sea hydrothermal vent chimney revealed by the genome sequence of the thermophilic bacterium Deferribacter desulfuricans SSM1.</title>
        <authorList>
            <person name="Takaki Y."/>
            <person name="Shimamura S."/>
            <person name="Nakagawa S."/>
            <person name="Fukuhara Y."/>
            <person name="Horikawa H."/>
            <person name="Ankai A."/>
            <person name="Harada T."/>
            <person name="Hosoyama A."/>
            <person name="Oguchi A."/>
            <person name="Fukui S."/>
            <person name="Fujita N."/>
            <person name="Takami H."/>
            <person name="Takai K."/>
        </authorList>
    </citation>
    <scope>NUCLEOTIDE SEQUENCE [LARGE SCALE GENOMIC DNA]</scope>
    <source>
        <strain evidence="12">DSM 14783 / JCM 11476 / NBRC 101012 / SSM1</strain>
    </source>
</reference>
<dbReference type="Gene3D" id="2.40.40.20">
    <property type="match status" value="1"/>
</dbReference>
<dbReference type="GO" id="GO:0015942">
    <property type="term" value="P:formate metabolic process"/>
    <property type="evidence" value="ECO:0007669"/>
    <property type="project" value="InterPro"/>
</dbReference>
<dbReference type="KEGG" id="ddf:DEFDS_1260"/>
<dbReference type="Pfam" id="PF04879">
    <property type="entry name" value="Molybdop_Fe4S4"/>
    <property type="match status" value="1"/>
</dbReference>
<dbReference type="GO" id="GO:0022904">
    <property type="term" value="P:respiratory electron transport chain"/>
    <property type="evidence" value="ECO:0007669"/>
    <property type="project" value="TreeGrafter"/>
</dbReference>
<feature type="domain" description="2Fe-2S ferredoxin-type" evidence="8">
    <location>
        <begin position="1"/>
        <end position="76"/>
    </location>
</feature>
<dbReference type="InterPro" id="IPR006656">
    <property type="entry name" value="Mopterin_OxRdtase"/>
</dbReference>
<dbReference type="CDD" id="cd02790">
    <property type="entry name" value="MopB_CT_Formate-Dh_H"/>
    <property type="match status" value="1"/>
</dbReference>
<dbReference type="PROSITE" id="PS00551">
    <property type="entry name" value="MOLYBDOPTERIN_PROK_1"/>
    <property type="match status" value="1"/>
</dbReference>
<dbReference type="Proteomes" id="UP000001520">
    <property type="component" value="Chromosome"/>
</dbReference>
<dbReference type="CDD" id="cd00207">
    <property type="entry name" value="fer2"/>
    <property type="match status" value="1"/>
</dbReference>
<dbReference type="FunFam" id="3.30.70.20:FF:000035">
    <property type="entry name" value="Iron hydrogenase 1"/>
    <property type="match status" value="1"/>
</dbReference>
<keyword evidence="7" id="KW-0411">Iron-sulfur</keyword>
<dbReference type="SUPFAM" id="SSF53706">
    <property type="entry name" value="Formate dehydrogenase/DMSO reductase, domains 1-3"/>
    <property type="match status" value="1"/>
</dbReference>
<dbReference type="Gene3D" id="2.20.25.90">
    <property type="entry name" value="ADC-like domains"/>
    <property type="match status" value="1"/>
</dbReference>
<dbReference type="InterPro" id="IPR006963">
    <property type="entry name" value="Mopterin_OxRdtase_4Fe-4S_dom"/>
</dbReference>
<dbReference type="PROSITE" id="PS51379">
    <property type="entry name" value="4FE4S_FER_2"/>
    <property type="match status" value="2"/>
</dbReference>
<keyword evidence="12" id="KW-1185">Reference proteome</keyword>
<dbReference type="InterPro" id="IPR017900">
    <property type="entry name" value="4Fe4S_Fe_S_CS"/>
</dbReference>
<dbReference type="PROSITE" id="PS00932">
    <property type="entry name" value="MOLYBDOPTERIN_PROK_3"/>
    <property type="match status" value="1"/>
</dbReference>
<dbReference type="GO" id="GO:0043546">
    <property type="term" value="F:molybdopterin cofactor binding"/>
    <property type="evidence" value="ECO:0007669"/>
    <property type="project" value="InterPro"/>
</dbReference>
<dbReference type="SUPFAM" id="SSF54292">
    <property type="entry name" value="2Fe-2S ferredoxin-like"/>
    <property type="match status" value="1"/>
</dbReference>
<dbReference type="eggNOG" id="COG3383">
    <property type="taxonomic scope" value="Bacteria"/>
</dbReference>
<dbReference type="EC" id="1.2.1.2" evidence="11"/>
<dbReference type="InterPro" id="IPR027467">
    <property type="entry name" value="MopterinOxRdtase_cofactor_BS"/>
</dbReference>
<dbReference type="STRING" id="639282.DEFDS_1260"/>
<evidence type="ECO:0000256" key="6">
    <source>
        <dbReference type="ARBA" id="ARBA00023004"/>
    </source>
</evidence>
<dbReference type="FunFam" id="3.40.228.10:FF:000002">
    <property type="entry name" value="Formate dehydrogenase subunit alpha"/>
    <property type="match status" value="1"/>
</dbReference>
<dbReference type="SMART" id="SM00926">
    <property type="entry name" value="Molybdop_Fe4S4"/>
    <property type="match status" value="1"/>
</dbReference>
<protein>
    <submittedName>
        <fullName evidence="11">Formate dehydrogenase, alpha subunit</fullName>
        <ecNumber evidence="11">1.2.1.2</ecNumber>
    </submittedName>
</protein>
<dbReference type="Gene3D" id="3.10.20.740">
    <property type="match status" value="1"/>
</dbReference>
<dbReference type="PANTHER" id="PTHR43105">
    <property type="entry name" value="RESPIRATORY NITRATE REDUCTASE"/>
    <property type="match status" value="1"/>
</dbReference>
<dbReference type="InterPro" id="IPR050123">
    <property type="entry name" value="Prok_molybdopt-oxidoreductase"/>
</dbReference>
<dbReference type="GO" id="GO:0051539">
    <property type="term" value="F:4 iron, 4 sulfur cluster binding"/>
    <property type="evidence" value="ECO:0007669"/>
    <property type="project" value="UniProtKB-KW"/>
</dbReference>
<dbReference type="GO" id="GO:0008863">
    <property type="term" value="F:formate dehydrogenase (NAD+) activity"/>
    <property type="evidence" value="ECO:0007669"/>
    <property type="project" value="InterPro"/>
</dbReference>
<sequence>MIKITINGADYSFKEKMTIIDACESVGIYIPKLCYDKRLKPIGRCKLCIVKVNDKIVTACETKIEDGMDIITNDEELRSFRKINFDLLVDNIYVERVNDISELSKLFKYFGYKSISSRCFSENRIVSNPFFSFDNNLCVQCGRCVSACKELQCRFVWNFAYKGKNQKLTIGADESFEEALCEFCGTCVDFCPTGAIKNNILLDEYNKKSVETVCSYCGVGCKINLSVDGENVLVTPKQTDDKYNSLCVKGRYGHSYIFSEDRLKSPLVRKYLLDDGKKDLKSEFIEVDWDTALDIVSKKLVEIKRTFGGDSIGFFSSAKCTNEENYLLQKLARQIIGTNNVDHCARLCHSSTVVGLIQSVGSGAMTNTMDDIVENASTVFIIGSNVTEQHPVFGVKIRRAVMNRKINLIVADPRYIDIVDFSDIYLPIKPGSDVALMNALCKIIIENGWEDKDYINERCENYEEFKKYILSINLDECVKVTGIDYEILYKVAKKVALEKPTALIWAMGITQHNHGVDNVFALSNLQLLTGNIGVSGGGLNPLRGQNNVQGACDMGCLPDVFNGYQRVMDEEIVKKFENFWKMDGDFKLSRVVGKTVTEMVDSLNDKSIRALYIMGENPVMTEPDVNRVVESLKNADFLVVQDIFPTETSKFADVILPASSFAEKEGTFTNTERKINLIKPVIKPLYNSKPDLFILSELANRLIKMLSLKPMGVYAKWDYESAKDVLDEINATTPIYGYAKYERLLNGEDLYWPVYKETGNETSILHQKKFSRGKGKLHIVLNKPPKERPNEEFPFVLNTGRELYHWHGGELTRRVKELLKVCSEPIVMLNTNDAKSFGIKDGELIKVISRRGKIIGRAFVTERLKSGEIFGNFHFPDGNVNKLTIKALDSVAKIPEYKVCAVKIERVG</sequence>
<dbReference type="InterPro" id="IPR006657">
    <property type="entry name" value="MoPterin_dinucl-bd_dom"/>
</dbReference>
<proteinExistence type="inferred from homology"/>
<dbReference type="InterPro" id="IPR041925">
    <property type="entry name" value="CT_Formate-Dh_H"/>
</dbReference>
<dbReference type="AlphaFoldDB" id="D3PDQ4"/>
<dbReference type="InterPro" id="IPR017896">
    <property type="entry name" value="4Fe4S_Fe-S-bd"/>
</dbReference>
<dbReference type="Pfam" id="PF01568">
    <property type="entry name" value="Molydop_binding"/>
    <property type="match status" value="1"/>
</dbReference>
<dbReference type="InterPro" id="IPR001041">
    <property type="entry name" value="2Fe-2S_ferredoxin-type"/>
</dbReference>
<accession>D3PDQ4</accession>
<dbReference type="Gene3D" id="3.40.50.740">
    <property type="match status" value="1"/>
</dbReference>
<name>D3PDQ4_DEFDS</name>
<dbReference type="InterPro" id="IPR041924">
    <property type="entry name" value="Formate_Dh-H_N"/>
</dbReference>
<dbReference type="InterPro" id="IPR009010">
    <property type="entry name" value="Asp_de-COase-like_dom_sf"/>
</dbReference>
<evidence type="ECO:0000313" key="11">
    <source>
        <dbReference type="EMBL" id="BAI80727.1"/>
    </source>
</evidence>
<dbReference type="GO" id="GO:0046872">
    <property type="term" value="F:metal ion binding"/>
    <property type="evidence" value="ECO:0007669"/>
    <property type="project" value="UniProtKB-KW"/>
</dbReference>
<dbReference type="SUPFAM" id="SSF54862">
    <property type="entry name" value="4Fe-4S ferredoxins"/>
    <property type="match status" value="1"/>
</dbReference>